<evidence type="ECO:0000313" key="2">
    <source>
        <dbReference type="EMBL" id="MBP1840649.1"/>
    </source>
</evidence>
<evidence type="ECO:0000256" key="1">
    <source>
        <dbReference type="SAM" id="MobiDB-lite"/>
    </source>
</evidence>
<dbReference type="AlphaFoldDB" id="A0A9X1CCY9"/>
<dbReference type="Proteomes" id="UP001231587">
    <property type="component" value="Unassembled WGS sequence"/>
</dbReference>
<gene>
    <name evidence="2" type="ORF">J2Z56_002579</name>
    <name evidence="3" type="ORF">J2Z57_002390</name>
</gene>
<evidence type="ECO:0000313" key="3">
    <source>
        <dbReference type="EMBL" id="MDQ0335938.1"/>
    </source>
</evidence>
<dbReference type="EMBL" id="JAGGJQ010000007">
    <property type="protein sequence ID" value="MBP1840649.1"/>
    <property type="molecule type" value="Genomic_DNA"/>
</dbReference>
<sequence>MNYQSITKTSLLIITIVLFTACKPDSKKKSLESQPAHSNHHVAESAKKQSGHK</sequence>
<protein>
    <submittedName>
        <fullName evidence="2">Uncharacterized protein</fullName>
    </submittedName>
</protein>
<organism evidence="2 4">
    <name type="scientific">Formosa algae</name>
    <dbReference type="NCBI Taxonomy" id="225843"/>
    <lineage>
        <taxon>Bacteria</taxon>
        <taxon>Pseudomonadati</taxon>
        <taxon>Bacteroidota</taxon>
        <taxon>Flavobacteriia</taxon>
        <taxon>Flavobacteriales</taxon>
        <taxon>Flavobacteriaceae</taxon>
        <taxon>Formosa</taxon>
    </lineage>
</organism>
<dbReference type="EMBL" id="JAUSUU010000007">
    <property type="protein sequence ID" value="MDQ0335938.1"/>
    <property type="molecule type" value="Genomic_DNA"/>
</dbReference>
<reference evidence="2" key="1">
    <citation type="submission" date="2021-03" db="EMBL/GenBank/DDBJ databases">
        <title>Genomic Encyclopedia of Type Strains, Phase IV (KMG-IV): sequencing the most valuable type-strain genomes for metagenomic binning, comparative biology and taxonomic classification.</title>
        <authorList>
            <person name="Goeker M."/>
        </authorList>
    </citation>
    <scope>NUCLEOTIDE SEQUENCE</scope>
    <source>
        <strain evidence="2">DSM 15523</strain>
        <strain evidence="3 5">DSM 16476</strain>
    </source>
</reference>
<feature type="region of interest" description="Disordered" evidence="1">
    <location>
        <begin position="28"/>
        <end position="53"/>
    </location>
</feature>
<name>A0A9X1CCY9_9FLAO</name>
<comment type="caution">
    <text evidence="2">The sequence shown here is derived from an EMBL/GenBank/DDBJ whole genome shotgun (WGS) entry which is preliminary data.</text>
</comment>
<accession>A0A9X1CCY9</accession>
<keyword evidence="5" id="KW-1185">Reference proteome</keyword>
<evidence type="ECO:0000313" key="5">
    <source>
        <dbReference type="Proteomes" id="UP001231587"/>
    </source>
</evidence>
<evidence type="ECO:0000313" key="4">
    <source>
        <dbReference type="Proteomes" id="UP001138672"/>
    </source>
</evidence>
<proteinExistence type="predicted"/>
<dbReference type="RefSeq" id="WP_157486309.1">
    <property type="nucleotide sequence ID" value="NZ_JAGGJQ010000007.1"/>
</dbReference>
<dbReference type="Proteomes" id="UP001138672">
    <property type="component" value="Unassembled WGS sequence"/>
</dbReference>